<keyword evidence="1" id="KW-0472">Membrane</keyword>
<evidence type="ECO:0000256" key="1">
    <source>
        <dbReference type="SAM" id="Phobius"/>
    </source>
</evidence>
<accession>A0A7H0LR27</accession>
<proteinExistence type="predicted"/>
<name>A0A7H0LR27_9SPHN</name>
<dbReference type="AlphaFoldDB" id="A0A7H0LR27"/>
<keyword evidence="1" id="KW-1133">Transmembrane helix</keyword>
<evidence type="ECO:0000313" key="3">
    <source>
        <dbReference type="Proteomes" id="UP000516148"/>
    </source>
</evidence>
<keyword evidence="1" id="KW-0812">Transmembrane</keyword>
<feature type="transmembrane region" description="Helical" evidence="1">
    <location>
        <begin position="29"/>
        <end position="57"/>
    </location>
</feature>
<organism evidence="2 3">
    <name type="scientific">Sphingomonas alpina</name>
    <dbReference type="NCBI Taxonomy" id="653931"/>
    <lineage>
        <taxon>Bacteria</taxon>
        <taxon>Pseudomonadati</taxon>
        <taxon>Pseudomonadota</taxon>
        <taxon>Alphaproteobacteria</taxon>
        <taxon>Sphingomonadales</taxon>
        <taxon>Sphingomonadaceae</taxon>
        <taxon>Sphingomonas</taxon>
    </lineage>
</organism>
<protein>
    <submittedName>
        <fullName evidence="2">Uncharacterized protein</fullName>
    </submittedName>
</protein>
<sequence length="63" mass="6139">MRAARAFAADARARHAQPGTLGASMARGAAIGAVVALPVPLIGPLAGAMVGAGVAAFQKLTKD</sequence>
<evidence type="ECO:0000313" key="2">
    <source>
        <dbReference type="EMBL" id="QNQ12130.1"/>
    </source>
</evidence>
<dbReference type="Proteomes" id="UP000516148">
    <property type="component" value="Chromosome"/>
</dbReference>
<dbReference type="KEGG" id="spap:H3Z74_19725"/>
<gene>
    <name evidence="2" type="ORF">H3Z74_19725</name>
</gene>
<keyword evidence="3" id="KW-1185">Reference proteome</keyword>
<reference evidence="2 3" key="1">
    <citation type="submission" date="2020-09" db="EMBL/GenBank/DDBJ databases">
        <title>Sphingomonas sp., a new species isolated from pork steak.</title>
        <authorList>
            <person name="Heidler von Heilborn D."/>
        </authorList>
    </citation>
    <scope>NUCLEOTIDE SEQUENCE [LARGE SCALE GENOMIC DNA]</scope>
    <source>
        <strain evidence="3">S8-3T</strain>
    </source>
</reference>
<dbReference type="EMBL" id="CP061038">
    <property type="protein sequence ID" value="QNQ12130.1"/>
    <property type="molecule type" value="Genomic_DNA"/>
</dbReference>